<evidence type="ECO:0000313" key="4">
    <source>
        <dbReference type="Proteomes" id="UP001501175"/>
    </source>
</evidence>
<keyword evidence="2" id="KW-0812">Transmembrane</keyword>
<feature type="transmembrane region" description="Helical" evidence="2">
    <location>
        <begin position="122"/>
        <end position="142"/>
    </location>
</feature>
<reference evidence="4" key="1">
    <citation type="journal article" date="2019" name="Int. J. Syst. Evol. Microbiol.">
        <title>The Global Catalogue of Microorganisms (GCM) 10K type strain sequencing project: providing services to taxonomists for standard genome sequencing and annotation.</title>
        <authorList>
            <consortium name="The Broad Institute Genomics Platform"/>
            <consortium name="The Broad Institute Genome Sequencing Center for Infectious Disease"/>
            <person name="Wu L."/>
            <person name="Ma J."/>
        </authorList>
    </citation>
    <scope>NUCLEOTIDE SEQUENCE [LARGE SCALE GENOMIC DNA]</scope>
    <source>
        <strain evidence="4">JCM 17927</strain>
    </source>
</reference>
<accession>A0ABP8MQ64</accession>
<keyword evidence="1" id="KW-0802">TPR repeat</keyword>
<dbReference type="SUPFAM" id="SSF48452">
    <property type="entry name" value="TPR-like"/>
    <property type="match status" value="1"/>
</dbReference>
<gene>
    <name evidence="3" type="ORF">GCM10023189_20040</name>
</gene>
<dbReference type="Gene3D" id="1.25.40.10">
    <property type="entry name" value="Tetratricopeptide repeat domain"/>
    <property type="match status" value="1"/>
</dbReference>
<feature type="transmembrane region" description="Helical" evidence="2">
    <location>
        <begin position="95"/>
        <end position="115"/>
    </location>
</feature>
<dbReference type="EMBL" id="BAABHD010000024">
    <property type="protein sequence ID" value="GAA4454075.1"/>
    <property type="molecule type" value="Genomic_DNA"/>
</dbReference>
<evidence type="ECO:0008006" key="5">
    <source>
        <dbReference type="Google" id="ProtNLM"/>
    </source>
</evidence>
<dbReference type="PROSITE" id="PS50005">
    <property type="entry name" value="TPR"/>
    <property type="match status" value="1"/>
</dbReference>
<sequence length="422" mass="48540">MFGWGADNFVYVYDKYQVGAHSVAPLLYDRSHNVFLDWFVHGGILSGCCYIFLWGTLLWYIWKTTLSQHQKAILTAWWIGSIIYLFLNIDNLPNWILFIFIALYVLNNLPSTHVYRIADKRLLNLLGAACVISGFCLFTQSVNDTFQAYLLTRKFAATTNPETKLDIIKTLIEKNASANYTMVSPIYDYAFTIRNSDMALNLKNDYNRYAFYFIENEIRKRPASVYLLTKLAGLNTGSKNYAGAIRNFQSIIAINPANPGPYVQLGKLYFYFKRYREAYAYFDRAERKVPFAETTLMKIRVRSLLDSAYNFEPDLLQLSGDDRIKNVFLIGTIFREANRLPDYVRWIWKGGYYAKNGASATVLYEFATSAYAIGDMSTLRQVLTMYAYSYGCSPQFASDVLVLATNGVDPSPKLLEYQRYCK</sequence>
<evidence type="ECO:0000256" key="2">
    <source>
        <dbReference type="SAM" id="Phobius"/>
    </source>
</evidence>
<keyword evidence="2" id="KW-1133">Transmembrane helix</keyword>
<dbReference type="Proteomes" id="UP001501175">
    <property type="component" value="Unassembled WGS sequence"/>
</dbReference>
<dbReference type="InterPro" id="IPR019734">
    <property type="entry name" value="TPR_rpt"/>
</dbReference>
<dbReference type="InterPro" id="IPR011990">
    <property type="entry name" value="TPR-like_helical_dom_sf"/>
</dbReference>
<evidence type="ECO:0000256" key="1">
    <source>
        <dbReference type="PROSITE-ProRule" id="PRU00339"/>
    </source>
</evidence>
<keyword evidence="2" id="KW-0472">Membrane</keyword>
<evidence type="ECO:0000313" key="3">
    <source>
        <dbReference type="EMBL" id="GAA4454075.1"/>
    </source>
</evidence>
<proteinExistence type="predicted"/>
<organism evidence="3 4">
    <name type="scientific">Nibrella saemangeumensis</name>
    <dbReference type="NCBI Taxonomy" id="1084526"/>
    <lineage>
        <taxon>Bacteria</taxon>
        <taxon>Pseudomonadati</taxon>
        <taxon>Bacteroidota</taxon>
        <taxon>Cytophagia</taxon>
        <taxon>Cytophagales</taxon>
        <taxon>Spirosomataceae</taxon>
        <taxon>Nibrella</taxon>
    </lineage>
</organism>
<feature type="transmembrane region" description="Helical" evidence="2">
    <location>
        <begin position="38"/>
        <end position="60"/>
    </location>
</feature>
<feature type="transmembrane region" description="Helical" evidence="2">
    <location>
        <begin position="72"/>
        <end position="89"/>
    </location>
</feature>
<protein>
    <recommendedName>
        <fullName evidence="5">O-antigen ligase</fullName>
    </recommendedName>
</protein>
<feature type="repeat" description="TPR" evidence="1">
    <location>
        <begin position="259"/>
        <end position="292"/>
    </location>
</feature>
<keyword evidence="4" id="KW-1185">Reference proteome</keyword>
<comment type="caution">
    <text evidence="3">The sequence shown here is derived from an EMBL/GenBank/DDBJ whole genome shotgun (WGS) entry which is preliminary data.</text>
</comment>
<name>A0ABP8MQ64_9BACT</name>